<sequence>MTEAFKRLNQTKEELQIQNIHLIEKVTKLELILRQIKLQTQTQSSPSPTKMDEIGVHSLLNAKKPIVSGIDTTSPVQTVAGKDLSNPLTAVTLPKSENEEATSSKTRRKLPQTITGSTSRARNINKTPEPEKDIHTVAIELTDESLIPPNPEIGTLQSNFFQVPEDHVSDTGSEDNYEQEAQDPNDAYDSGMSFDSVALHNLDT</sequence>
<dbReference type="Proteomes" id="UP001291623">
    <property type="component" value="Unassembled WGS sequence"/>
</dbReference>
<comment type="caution">
    <text evidence="2">The sequence shown here is derived from an EMBL/GenBank/DDBJ whole genome shotgun (WGS) entry which is preliminary data.</text>
</comment>
<reference evidence="2" key="1">
    <citation type="submission" date="2023-12" db="EMBL/GenBank/DDBJ databases">
        <title>Genome assembly of Anisodus tanguticus.</title>
        <authorList>
            <person name="Wang Y.-J."/>
        </authorList>
    </citation>
    <scope>NUCLEOTIDE SEQUENCE</scope>
    <source>
        <strain evidence="2">KB-2021</strain>
        <tissue evidence="2">Leaf</tissue>
    </source>
</reference>
<feature type="compositionally biased region" description="Polar residues" evidence="1">
    <location>
        <begin position="112"/>
        <end position="126"/>
    </location>
</feature>
<accession>A0AAE1VLP1</accession>
<protein>
    <submittedName>
        <fullName evidence="2">Uncharacterized protein</fullName>
    </submittedName>
</protein>
<keyword evidence="3" id="KW-1185">Reference proteome</keyword>
<name>A0AAE1VLP1_9SOLA</name>
<organism evidence="2 3">
    <name type="scientific">Anisodus tanguticus</name>
    <dbReference type="NCBI Taxonomy" id="243964"/>
    <lineage>
        <taxon>Eukaryota</taxon>
        <taxon>Viridiplantae</taxon>
        <taxon>Streptophyta</taxon>
        <taxon>Embryophyta</taxon>
        <taxon>Tracheophyta</taxon>
        <taxon>Spermatophyta</taxon>
        <taxon>Magnoliopsida</taxon>
        <taxon>eudicotyledons</taxon>
        <taxon>Gunneridae</taxon>
        <taxon>Pentapetalae</taxon>
        <taxon>asterids</taxon>
        <taxon>lamiids</taxon>
        <taxon>Solanales</taxon>
        <taxon>Solanaceae</taxon>
        <taxon>Solanoideae</taxon>
        <taxon>Hyoscyameae</taxon>
        <taxon>Anisodus</taxon>
    </lineage>
</organism>
<dbReference type="EMBL" id="JAVYJV010000006">
    <property type="protein sequence ID" value="KAK4368531.1"/>
    <property type="molecule type" value="Genomic_DNA"/>
</dbReference>
<evidence type="ECO:0000256" key="1">
    <source>
        <dbReference type="SAM" id="MobiDB-lite"/>
    </source>
</evidence>
<dbReference type="AlphaFoldDB" id="A0AAE1VLP1"/>
<feature type="region of interest" description="Disordered" evidence="1">
    <location>
        <begin position="165"/>
        <end position="204"/>
    </location>
</feature>
<feature type="region of interest" description="Disordered" evidence="1">
    <location>
        <begin position="92"/>
        <end position="131"/>
    </location>
</feature>
<proteinExistence type="predicted"/>
<gene>
    <name evidence="2" type="ORF">RND71_012323</name>
</gene>
<feature type="compositionally biased region" description="Acidic residues" evidence="1">
    <location>
        <begin position="172"/>
        <end position="183"/>
    </location>
</feature>
<evidence type="ECO:0000313" key="3">
    <source>
        <dbReference type="Proteomes" id="UP001291623"/>
    </source>
</evidence>
<evidence type="ECO:0000313" key="2">
    <source>
        <dbReference type="EMBL" id="KAK4368531.1"/>
    </source>
</evidence>